<dbReference type="RefSeq" id="WP_159441484.1">
    <property type="nucleotide sequence ID" value="NZ_BMEH01000020.1"/>
</dbReference>
<keyword evidence="1" id="KW-1133">Transmembrane helix</keyword>
<organism evidence="2 3">
    <name type="scientific">Gemmobacter megaterium</name>
    <dbReference type="NCBI Taxonomy" id="1086013"/>
    <lineage>
        <taxon>Bacteria</taxon>
        <taxon>Pseudomonadati</taxon>
        <taxon>Pseudomonadota</taxon>
        <taxon>Alphaproteobacteria</taxon>
        <taxon>Rhodobacterales</taxon>
        <taxon>Paracoccaceae</taxon>
        <taxon>Gemmobacter</taxon>
    </lineage>
</organism>
<reference evidence="2 3" key="1">
    <citation type="submission" date="2017-01" db="EMBL/GenBank/DDBJ databases">
        <authorList>
            <person name="Mah S.A."/>
            <person name="Swanson W.J."/>
            <person name="Moy G.W."/>
            <person name="Vacquier V.D."/>
        </authorList>
    </citation>
    <scope>NUCLEOTIDE SEQUENCE [LARGE SCALE GENOMIC DNA]</scope>
    <source>
        <strain evidence="2 3">DSM 26375</strain>
    </source>
</reference>
<dbReference type="AlphaFoldDB" id="A0A1N7QR98"/>
<evidence type="ECO:0000256" key="1">
    <source>
        <dbReference type="SAM" id="Phobius"/>
    </source>
</evidence>
<evidence type="ECO:0000313" key="3">
    <source>
        <dbReference type="Proteomes" id="UP000186141"/>
    </source>
</evidence>
<evidence type="ECO:0000313" key="2">
    <source>
        <dbReference type="EMBL" id="SIT25304.1"/>
    </source>
</evidence>
<dbReference type="EMBL" id="FTOT01000021">
    <property type="protein sequence ID" value="SIT25304.1"/>
    <property type="molecule type" value="Genomic_DNA"/>
</dbReference>
<dbReference type="Proteomes" id="UP000186141">
    <property type="component" value="Unassembled WGS sequence"/>
</dbReference>
<gene>
    <name evidence="2" type="ORF">SAMN05421774_12118</name>
</gene>
<feature type="transmembrane region" description="Helical" evidence="1">
    <location>
        <begin position="6"/>
        <end position="25"/>
    </location>
</feature>
<name>A0A1N7QR98_9RHOB</name>
<keyword evidence="3" id="KW-1185">Reference proteome</keyword>
<sequence>MTLRPHVWIILGIGAALTVVVWANWRFVDLAMRSQPGCVAEQPGQPAAKPGC</sequence>
<dbReference type="STRING" id="1086013.SAMN05421774_12118"/>
<accession>A0A1N7QR98</accession>
<proteinExistence type="predicted"/>
<keyword evidence="1" id="KW-0812">Transmembrane</keyword>
<keyword evidence="1" id="KW-0472">Membrane</keyword>
<dbReference type="OrthoDB" id="7597200at2"/>
<protein>
    <submittedName>
        <fullName evidence="2">Uncharacterized protein</fullName>
    </submittedName>
</protein>